<name>A0AAN7U1Y9_9MYCE</name>
<feature type="region of interest" description="Disordered" evidence="1">
    <location>
        <begin position="62"/>
        <end position="109"/>
    </location>
</feature>
<dbReference type="EMBL" id="JAVFKY010000003">
    <property type="protein sequence ID" value="KAK5579701.1"/>
    <property type="molecule type" value="Genomic_DNA"/>
</dbReference>
<dbReference type="SMART" id="SM00185">
    <property type="entry name" value="ARM"/>
    <property type="match status" value="4"/>
</dbReference>
<evidence type="ECO:0000256" key="1">
    <source>
        <dbReference type="SAM" id="MobiDB-lite"/>
    </source>
</evidence>
<feature type="compositionally biased region" description="Pro residues" evidence="1">
    <location>
        <begin position="832"/>
        <end position="852"/>
    </location>
</feature>
<dbReference type="InterPro" id="IPR000225">
    <property type="entry name" value="Armadillo"/>
</dbReference>
<feature type="compositionally biased region" description="Pro residues" evidence="1">
    <location>
        <begin position="1030"/>
        <end position="1041"/>
    </location>
</feature>
<evidence type="ECO:0000313" key="3">
    <source>
        <dbReference type="Proteomes" id="UP001344447"/>
    </source>
</evidence>
<gene>
    <name evidence="2" type="ORF">RB653_009387</name>
</gene>
<dbReference type="InterPro" id="IPR011989">
    <property type="entry name" value="ARM-like"/>
</dbReference>
<protein>
    <recommendedName>
        <fullName evidence="4">Armadillo repeat-containing protein</fullName>
    </recommendedName>
</protein>
<dbReference type="InterPro" id="IPR016024">
    <property type="entry name" value="ARM-type_fold"/>
</dbReference>
<proteinExistence type="predicted"/>
<reference evidence="2 3" key="1">
    <citation type="submission" date="2023-11" db="EMBL/GenBank/DDBJ databases">
        <title>Dfirmibasis_genome.</title>
        <authorList>
            <person name="Edelbroek B."/>
            <person name="Kjellin J."/>
            <person name="Jerlstrom-Hultqvist J."/>
            <person name="Soderbom F."/>
        </authorList>
    </citation>
    <scope>NUCLEOTIDE SEQUENCE [LARGE SCALE GENOMIC DNA]</scope>
    <source>
        <strain evidence="2 3">TNS-C-14</strain>
    </source>
</reference>
<feature type="compositionally biased region" description="Low complexity" evidence="1">
    <location>
        <begin position="921"/>
        <end position="946"/>
    </location>
</feature>
<dbReference type="Gene3D" id="1.25.10.10">
    <property type="entry name" value="Leucine-rich Repeat Variant"/>
    <property type="match status" value="2"/>
</dbReference>
<comment type="caution">
    <text evidence="2">The sequence shown here is derived from an EMBL/GenBank/DDBJ whole genome shotgun (WGS) entry which is preliminary data.</text>
</comment>
<feature type="compositionally biased region" description="Low complexity" evidence="1">
    <location>
        <begin position="1042"/>
        <end position="1065"/>
    </location>
</feature>
<dbReference type="PANTHER" id="PTHR46464">
    <property type="entry name" value="ANK_REP_REGION DOMAIN-CONTAINING PROTEIN"/>
    <property type="match status" value="1"/>
</dbReference>
<feature type="region of interest" description="Disordered" evidence="1">
    <location>
        <begin position="831"/>
        <end position="947"/>
    </location>
</feature>
<keyword evidence="3" id="KW-1185">Reference proteome</keyword>
<accession>A0AAN7U1Y9</accession>
<dbReference type="Proteomes" id="UP001344447">
    <property type="component" value="Unassembled WGS sequence"/>
</dbReference>
<sequence>MSAINLRLLQDSEIENFGSPKNVNDLMEEVRGLFDNYTIKFVPSANNKMTIGLNSSPVAVKNSINQKSPQPQPQSQPQPSSSSTSPNSVSNRLLNNGGNNNNSSNNILKPSERLFKLNNTNTTTSSTSQTPQQIQQINNNLNIINQQQQQQQTVKKNPIESSFIDVKKIGIKELSLLLTKRREGSVHIQAIKQIGELYQQACSNNSHKQQFLEEVNKGTCLRSLLSYLTISQPKIDSFEYNSQLEALKVISILTGNDSIKSFIKQTGDIPIIVQVLNWSHKLPTFNSFNLSLINLISNLATQESCASILRKAGSIGPIFSMSINETISNDLRIIALNTLIIFSSYSDPKISEAIVDSKQSLELIFNNIINNCITNNNNNVNSASNNQLSIKFLDLLYQVSDCAKTRAIAFECGIEKLLTLLRIDLIYPQELNRVNYFRIGNVANNYSKQVLDSTEVQTSLQSKVLSCLEKLSKHELNRTKLGLHATELILTYSSTMFKIPRDVFKWNTLILERTLKLAIHMLQDDNHKQVFVEKDGCKNMVWMVQQSDLFSSSVLLSCAQVLSIVVTPKKSSSNSIQISIEKIIESDVIPSLMKLYKSFPDEKSLKILMCNVFKHLGTIDDNKQIIFSEGGYQLLHNLLNTDDLEVVSNSLDTLTVLSTNNFIRKVLRLLGTISVIIEKVSIQNSSIKKSTTNILNNISQDSEGVELISNGLSPAILNSLLYGNESEIQISVVLMIENLISFDENYLEKFIGNGGIPSLLNSLYSNNEQLQFQVLILLNRIIKNSNAQTIILNSGIVNKLKSLSTHENVVKTNSTLIDPMRSFIIAVKSIPQPEPEPQPQPQPQPEPHPQPQRQPQQQSQQQSHSQSQPQQKSQEIQEAPKKQVQPIKKEQSTNILIGNRSTNSTKPVPEQIKPVIPPEPVVIQKAVTSSPPQQPQPQQASTKPQQLPDFKKIESVLCKLSQEQLKDVVLELIKQNTQLADILPTSIRNVITSNLLPYPTVPTPQPQPVSSVTPPSTSPTLSSSGSIPSVPTPPPPPPPLPSLNLTLKPTKSSPTTTSSSPFSPSQLNNVQLKPTIHVKKESSTTSGGVISPADILNSSVYKKRENDPTPIAEIGSSKNSHVVNNFNSGNSPFSHLMNELQTKVKNNTLNLQHIDTQQQIETRRKDRLMKQNVGILKDIVSNAAIRNKNNVQKKRLVDSSMIQGKRIWKKSFDLFAQEVSTIFKRYDVFSILVFKILDEIEDFSFKEALEISGFTDSELLAQQLLRIGFNLKSSTYVLPNSDDPTTEYEKIVKPTGMPIKMILCILVQFIQQ</sequence>
<evidence type="ECO:0000313" key="2">
    <source>
        <dbReference type="EMBL" id="KAK5579701.1"/>
    </source>
</evidence>
<feature type="region of interest" description="Disordered" evidence="1">
    <location>
        <begin position="999"/>
        <end position="1069"/>
    </location>
</feature>
<dbReference type="PANTHER" id="PTHR46464:SF2">
    <property type="entry name" value="ANKYRIN AND ARMADILLO REPEAT-CONTAINING PROTEIN"/>
    <property type="match status" value="1"/>
</dbReference>
<feature type="compositionally biased region" description="Low complexity" evidence="1">
    <location>
        <begin position="853"/>
        <end position="877"/>
    </location>
</feature>
<organism evidence="2 3">
    <name type="scientific">Dictyostelium firmibasis</name>
    <dbReference type="NCBI Taxonomy" id="79012"/>
    <lineage>
        <taxon>Eukaryota</taxon>
        <taxon>Amoebozoa</taxon>
        <taxon>Evosea</taxon>
        <taxon>Eumycetozoa</taxon>
        <taxon>Dictyostelia</taxon>
        <taxon>Dictyosteliales</taxon>
        <taxon>Dictyosteliaceae</taxon>
        <taxon>Dictyostelium</taxon>
    </lineage>
</organism>
<feature type="compositionally biased region" description="Polar residues" evidence="1">
    <location>
        <begin position="892"/>
        <end position="905"/>
    </location>
</feature>
<feature type="compositionally biased region" description="Low complexity" evidence="1">
    <location>
        <begin position="1008"/>
        <end position="1029"/>
    </location>
</feature>
<evidence type="ECO:0008006" key="4">
    <source>
        <dbReference type="Google" id="ProtNLM"/>
    </source>
</evidence>
<dbReference type="InterPro" id="IPR043379">
    <property type="entry name" value="ANKAR"/>
</dbReference>
<dbReference type="SUPFAM" id="SSF48371">
    <property type="entry name" value="ARM repeat"/>
    <property type="match status" value="1"/>
</dbReference>
<feature type="compositionally biased region" description="Low complexity" evidence="1">
    <location>
        <begin position="77"/>
        <end position="106"/>
    </location>
</feature>